<dbReference type="InterPro" id="IPR038883">
    <property type="entry name" value="AN11006-like"/>
</dbReference>
<feature type="region of interest" description="Disordered" evidence="1">
    <location>
        <begin position="76"/>
        <end position="124"/>
    </location>
</feature>
<dbReference type="InterPro" id="IPR056632">
    <property type="entry name" value="DUF7730"/>
</dbReference>
<name>A0A074XHQ3_9PEZI</name>
<keyword evidence="4" id="KW-1185">Reference proteome</keyword>
<reference evidence="3 4" key="1">
    <citation type="journal article" date="2014" name="BMC Genomics">
        <title>Genome sequencing of four Aureobasidium pullulans varieties: biotechnological potential, stress tolerance, and description of new species.</title>
        <authorList>
            <person name="Gostin Ar C."/>
            <person name="Ohm R.A."/>
            <person name="Kogej T."/>
            <person name="Sonjak S."/>
            <person name="Turk M."/>
            <person name="Zajc J."/>
            <person name="Zalar P."/>
            <person name="Grube M."/>
            <person name="Sun H."/>
            <person name="Han J."/>
            <person name="Sharma A."/>
            <person name="Chiniquy J."/>
            <person name="Ngan C.Y."/>
            <person name="Lipzen A."/>
            <person name="Barry K."/>
            <person name="Grigoriev I.V."/>
            <person name="Gunde-Cimerman N."/>
        </authorList>
    </citation>
    <scope>NUCLEOTIDE SEQUENCE [LARGE SCALE GENOMIC DNA]</scope>
    <source>
        <strain evidence="3 4">CBS 147.97</strain>
    </source>
</reference>
<dbReference type="HOGENOM" id="CLU_823820_0_0_1"/>
<feature type="compositionally biased region" description="Acidic residues" evidence="1">
    <location>
        <begin position="102"/>
        <end position="119"/>
    </location>
</feature>
<dbReference type="PANTHER" id="PTHR42085:SF8">
    <property type="entry name" value="F-BOX DOMAIN-CONTAINING PROTEIN"/>
    <property type="match status" value="1"/>
</dbReference>
<gene>
    <name evidence="3" type="ORF">M436DRAFT_45132</name>
</gene>
<dbReference type="EMBL" id="KL584708">
    <property type="protein sequence ID" value="KEQ74091.1"/>
    <property type="molecule type" value="Genomic_DNA"/>
</dbReference>
<dbReference type="PANTHER" id="PTHR42085">
    <property type="entry name" value="F-BOX DOMAIN-CONTAINING PROTEIN"/>
    <property type="match status" value="1"/>
</dbReference>
<dbReference type="RefSeq" id="XP_013427972.1">
    <property type="nucleotide sequence ID" value="XM_013572518.1"/>
</dbReference>
<feature type="domain" description="DUF7730" evidence="2">
    <location>
        <begin position="152"/>
        <end position="272"/>
    </location>
</feature>
<dbReference type="Proteomes" id="UP000027730">
    <property type="component" value="Unassembled WGS sequence"/>
</dbReference>
<dbReference type="OrthoDB" id="5397846at2759"/>
<dbReference type="GeneID" id="25410274"/>
<evidence type="ECO:0000313" key="3">
    <source>
        <dbReference type="EMBL" id="KEQ74091.1"/>
    </source>
</evidence>
<dbReference type="STRING" id="1043004.A0A074XHQ3"/>
<accession>A0A074XHQ3</accession>
<evidence type="ECO:0000259" key="2">
    <source>
        <dbReference type="Pfam" id="PF24864"/>
    </source>
</evidence>
<dbReference type="Pfam" id="PF24864">
    <property type="entry name" value="DUF7730"/>
    <property type="match status" value="1"/>
</dbReference>
<sequence>MSTFHFINWSASSTSASTPTPAPTQRTFVPGCLRLSVSTTSNNDHLWAAARASTAPRAMDPPRPKRVRARVSYVEPTELDDDIAGDDPAAPAPASEDHVSETELDATEIESDSDSDDEFTTDKRKLKAQKKKKAAKKAAKKVKKIKDVPFPFMELPLEIRYMIYKECLVELARDLSFATKSNGRDLFRGASKKTNDRRFGGYQHKFKRERSNDPNRTTLQPVILRINKEIREEATPYLYAQTFHFATTQTFQLWFSRVSPANRMLIRSIVIKGWTDYRFARSRDVQHIFSLLMSATNVRSILLDRHVWGPNDGPVNSYRNASFTNNASGFWRDIEYWADAVDVAHGQGAAKATLKFTKLCFGSEKEIEKKDEVVEKREKDFMAQLKFSEKAEEAEEAER</sequence>
<feature type="compositionally biased region" description="Low complexity" evidence="1">
    <location>
        <begin position="10"/>
        <end position="19"/>
    </location>
</feature>
<protein>
    <recommendedName>
        <fullName evidence="2">DUF7730 domain-containing protein</fullName>
    </recommendedName>
</protein>
<evidence type="ECO:0000256" key="1">
    <source>
        <dbReference type="SAM" id="MobiDB-lite"/>
    </source>
</evidence>
<dbReference type="AlphaFoldDB" id="A0A074XHQ3"/>
<evidence type="ECO:0000313" key="4">
    <source>
        <dbReference type="Proteomes" id="UP000027730"/>
    </source>
</evidence>
<feature type="region of interest" description="Disordered" evidence="1">
    <location>
        <begin position="1"/>
        <end position="23"/>
    </location>
</feature>
<proteinExistence type="predicted"/>
<organism evidence="3 4">
    <name type="scientific">Aureobasidium namibiae CBS 147.97</name>
    <dbReference type="NCBI Taxonomy" id="1043004"/>
    <lineage>
        <taxon>Eukaryota</taxon>
        <taxon>Fungi</taxon>
        <taxon>Dikarya</taxon>
        <taxon>Ascomycota</taxon>
        <taxon>Pezizomycotina</taxon>
        <taxon>Dothideomycetes</taxon>
        <taxon>Dothideomycetidae</taxon>
        <taxon>Dothideales</taxon>
        <taxon>Saccotheciaceae</taxon>
        <taxon>Aureobasidium</taxon>
    </lineage>
</organism>